<feature type="domain" description="EndoU" evidence="11">
    <location>
        <begin position="5"/>
        <end position="307"/>
    </location>
</feature>
<dbReference type="Proteomes" id="UP000006671">
    <property type="component" value="Unassembled WGS sequence"/>
</dbReference>
<dbReference type="eggNOG" id="KOG2849">
    <property type="taxonomic scope" value="Eukaryota"/>
</dbReference>
<keyword evidence="9" id="KW-0464">Manganese</keyword>
<reference evidence="12 13" key="1">
    <citation type="journal article" date="2010" name="Cell">
        <title>The genome of Naegleria gruberi illuminates early eukaryotic versatility.</title>
        <authorList>
            <person name="Fritz-Laylin L.K."/>
            <person name="Prochnik S.E."/>
            <person name="Ginger M.L."/>
            <person name="Dacks J.B."/>
            <person name="Carpenter M.L."/>
            <person name="Field M.C."/>
            <person name="Kuo A."/>
            <person name="Paredez A."/>
            <person name="Chapman J."/>
            <person name="Pham J."/>
            <person name="Shu S."/>
            <person name="Neupane R."/>
            <person name="Cipriano M."/>
            <person name="Mancuso J."/>
            <person name="Tu H."/>
            <person name="Salamov A."/>
            <person name="Lindquist E."/>
            <person name="Shapiro H."/>
            <person name="Lucas S."/>
            <person name="Grigoriev I.V."/>
            <person name="Cande W.Z."/>
            <person name="Fulton C."/>
            <person name="Rokhsar D.S."/>
            <person name="Dawson S.C."/>
        </authorList>
    </citation>
    <scope>NUCLEOTIDE SEQUENCE [LARGE SCALE GENOMIC DNA]</scope>
    <source>
        <strain evidence="12 13">NEG-M</strain>
    </source>
</reference>
<dbReference type="CDD" id="cd21159">
    <property type="entry name" value="XendoU"/>
    <property type="match status" value="1"/>
</dbReference>
<keyword evidence="13" id="KW-1185">Reference proteome</keyword>
<dbReference type="AlphaFoldDB" id="D2VF49"/>
<dbReference type="EMBL" id="GG738867">
    <property type="protein sequence ID" value="EFC44713.1"/>
    <property type="molecule type" value="Genomic_DNA"/>
</dbReference>
<sequence>MSSHSYQFSATLMDEIWQADENRLTPVKIKPQGPIGGEYICVVCGMDRKRSNPNFTLFKLYQYDATKHVYVQVKNSEFLQSNSKQAKNYKLISRLFDNYSLDQHSREVNTEEERKEVEQFLESIVQTKCMRILGQKYMKLSTPTELKVKLREIWFKQYNLHNYKDLSGFEHLVVGEKNGDKVSGYHYWFKYLLDDSTDNHTGQDVISFAGRLDNESTPDYVCVRFKQDEDVDGDGQSDNQLFKSCGSFFVGISPECLLALSTLAYLESLQPSGKKNLSDVKINGNRYVINVFNEGGYPRSIYPSLIGQ</sequence>
<organism evidence="13">
    <name type="scientific">Naegleria gruberi</name>
    <name type="common">Amoeba</name>
    <dbReference type="NCBI Taxonomy" id="5762"/>
    <lineage>
        <taxon>Eukaryota</taxon>
        <taxon>Discoba</taxon>
        <taxon>Heterolobosea</taxon>
        <taxon>Tetramitia</taxon>
        <taxon>Eutetramitia</taxon>
        <taxon>Vahlkampfiidae</taxon>
        <taxon>Naegleria</taxon>
    </lineage>
</organism>
<dbReference type="InParanoid" id="D2VF49"/>
<dbReference type="GeneID" id="8848720"/>
<dbReference type="RefSeq" id="XP_002677457.1">
    <property type="nucleotide sequence ID" value="XM_002677411.1"/>
</dbReference>
<dbReference type="OrthoDB" id="430326at2759"/>
<dbReference type="GO" id="GO:0016829">
    <property type="term" value="F:lyase activity"/>
    <property type="evidence" value="ECO:0007669"/>
    <property type="project" value="UniProtKB-KW"/>
</dbReference>
<dbReference type="KEGG" id="ngr:NAEGRDRAFT_67500"/>
<evidence type="ECO:0000259" key="11">
    <source>
        <dbReference type="PROSITE" id="PS51959"/>
    </source>
</evidence>
<accession>D2VF49</accession>
<dbReference type="InterPro" id="IPR037227">
    <property type="entry name" value="EndoU-like"/>
</dbReference>
<dbReference type="GO" id="GO:0016787">
    <property type="term" value="F:hydrolase activity"/>
    <property type="evidence" value="ECO:0007669"/>
    <property type="project" value="UniProtKB-KW"/>
</dbReference>
<dbReference type="GO" id="GO:0046872">
    <property type="term" value="F:metal ion binding"/>
    <property type="evidence" value="ECO:0007669"/>
    <property type="project" value="UniProtKB-KW"/>
</dbReference>
<evidence type="ECO:0000256" key="1">
    <source>
        <dbReference type="ARBA" id="ARBA00001936"/>
    </source>
</evidence>
<dbReference type="VEuPathDB" id="AmoebaDB:NAEGRDRAFT_67500"/>
<dbReference type="OMA" id="THLDYKG"/>
<dbReference type="GO" id="GO:0003723">
    <property type="term" value="F:RNA binding"/>
    <property type="evidence" value="ECO:0007669"/>
    <property type="project" value="UniProtKB-KW"/>
</dbReference>
<evidence type="ECO:0000256" key="8">
    <source>
        <dbReference type="ARBA" id="ARBA00022884"/>
    </source>
</evidence>
<evidence type="ECO:0000256" key="6">
    <source>
        <dbReference type="ARBA" id="ARBA00022759"/>
    </source>
</evidence>
<keyword evidence="10" id="KW-0456">Lyase</keyword>
<dbReference type="PROSITE" id="PS51959">
    <property type="entry name" value="ENDOU"/>
    <property type="match status" value="1"/>
</dbReference>
<dbReference type="PANTHER" id="PTHR12439">
    <property type="entry name" value="PLACENTAL PROTEIN 11-RELATED"/>
    <property type="match status" value="1"/>
</dbReference>
<keyword evidence="7" id="KW-0378">Hydrolase</keyword>
<keyword evidence="4" id="KW-0540">Nuclease</keyword>
<evidence type="ECO:0000256" key="5">
    <source>
        <dbReference type="ARBA" id="ARBA00022723"/>
    </source>
</evidence>
<name>D2VF49_NAEGR</name>
<keyword evidence="8" id="KW-0694">RNA-binding</keyword>
<dbReference type="SUPFAM" id="SSF142877">
    <property type="entry name" value="EndoU-like"/>
    <property type="match status" value="1"/>
</dbReference>
<evidence type="ECO:0000256" key="10">
    <source>
        <dbReference type="ARBA" id="ARBA00023239"/>
    </source>
</evidence>
<proteinExistence type="inferred from homology"/>
<evidence type="ECO:0000313" key="13">
    <source>
        <dbReference type="Proteomes" id="UP000006671"/>
    </source>
</evidence>
<comment type="cofactor">
    <cofactor evidence="1">
        <name>Mn(2+)</name>
        <dbReference type="ChEBI" id="CHEBI:29035"/>
    </cofactor>
</comment>
<evidence type="ECO:0000256" key="2">
    <source>
        <dbReference type="ARBA" id="ARBA00010168"/>
    </source>
</evidence>
<dbReference type="InterPro" id="IPR018998">
    <property type="entry name" value="EndoU_C"/>
</dbReference>
<gene>
    <name evidence="12" type="ORF">NAEGRDRAFT_67500</name>
</gene>
<evidence type="ECO:0000256" key="4">
    <source>
        <dbReference type="ARBA" id="ARBA00022722"/>
    </source>
</evidence>
<protein>
    <submittedName>
        <fullName evidence="12">Predicted protein</fullName>
    </submittedName>
</protein>
<evidence type="ECO:0000256" key="9">
    <source>
        <dbReference type="ARBA" id="ARBA00023211"/>
    </source>
</evidence>
<dbReference type="PANTHER" id="PTHR12439:SF11">
    <property type="entry name" value="URIDYLATE-SPECIFIC ENDORIBONUCLEASE"/>
    <property type="match status" value="1"/>
</dbReference>
<keyword evidence="6" id="KW-0255">Endonuclease</keyword>
<comment type="subunit">
    <text evidence="3">Monomer.</text>
</comment>
<dbReference type="Pfam" id="PF09412">
    <property type="entry name" value="XendoU"/>
    <property type="match status" value="1"/>
</dbReference>
<dbReference type="InterPro" id="IPR039787">
    <property type="entry name" value="ENDOU"/>
</dbReference>
<comment type="similarity">
    <text evidence="2">Belongs to the ENDOU family.</text>
</comment>
<evidence type="ECO:0000256" key="7">
    <source>
        <dbReference type="ARBA" id="ARBA00022801"/>
    </source>
</evidence>
<keyword evidence="5" id="KW-0479">Metal-binding</keyword>
<dbReference type="GO" id="GO:0004521">
    <property type="term" value="F:RNA endonuclease activity"/>
    <property type="evidence" value="ECO:0007669"/>
    <property type="project" value="InterPro"/>
</dbReference>
<evidence type="ECO:0000256" key="3">
    <source>
        <dbReference type="ARBA" id="ARBA00011245"/>
    </source>
</evidence>
<evidence type="ECO:0000313" key="12">
    <source>
        <dbReference type="EMBL" id="EFC44713.1"/>
    </source>
</evidence>